<evidence type="ECO:0000313" key="1">
    <source>
        <dbReference type="EMBL" id="CAB4027990.1"/>
    </source>
</evidence>
<dbReference type="EMBL" id="CACRXK020015169">
    <property type="protein sequence ID" value="CAB4027990.1"/>
    <property type="molecule type" value="Genomic_DNA"/>
</dbReference>
<feature type="non-terminal residue" evidence="1">
    <location>
        <position position="368"/>
    </location>
</feature>
<protein>
    <submittedName>
        <fullName evidence="1">Uncharacterized protein</fullName>
    </submittedName>
</protein>
<dbReference type="Proteomes" id="UP001152795">
    <property type="component" value="Unassembled WGS sequence"/>
</dbReference>
<sequence length="368" mass="42611">SILINIYQSLIYPYLTYEKVIYLQGKLVPATNYVVVYELLKHKVCRNQYKIQSNLNAKKIIKKTSVRYWNPTFLGHFASFLVRFLKYSNFSSFCVSWLKLQQALLISIIMLTDVLWDLIHATLMQPVSLETGHTVKQQLHEPNATVEYTFGLKSKKSPAVVIEMKALNHRQTFSWTLQMICPLSFELSAINHKRNPAITTIMRTCIIPQATTQELYKAERWKEIRRELFSKERHSYIYPMNLLSPRHVGNNTCYCRNGMVVTGWVRICHRADSSVVAIGRRASRKIKSAAAGSRTRDLRITGSTLCLLSYTHRTILVLQVLSQAERCSTRRPRNLADNLVRSKIKRDADTEQAEIYYRKLNNTVICQT</sequence>
<reference evidence="1" key="1">
    <citation type="submission" date="2020-04" db="EMBL/GenBank/DDBJ databases">
        <authorList>
            <person name="Alioto T."/>
            <person name="Alioto T."/>
            <person name="Gomez Garrido J."/>
        </authorList>
    </citation>
    <scope>NUCLEOTIDE SEQUENCE</scope>
    <source>
        <strain evidence="1">A484AB</strain>
    </source>
</reference>
<accession>A0A7D9JF40</accession>
<feature type="non-terminal residue" evidence="1">
    <location>
        <position position="1"/>
    </location>
</feature>
<organism evidence="1 2">
    <name type="scientific">Paramuricea clavata</name>
    <name type="common">Red gorgonian</name>
    <name type="synonym">Violescent sea-whip</name>
    <dbReference type="NCBI Taxonomy" id="317549"/>
    <lineage>
        <taxon>Eukaryota</taxon>
        <taxon>Metazoa</taxon>
        <taxon>Cnidaria</taxon>
        <taxon>Anthozoa</taxon>
        <taxon>Octocorallia</taxon>
        <taxon>Malacalcyonacea</taxon>
        <taxon>Plexauridae</taxon>
        <taxon>Paramuricea</taxon>
    </lineage>
</organism>
<evidence type="ECO:0000313" key="2">
    <source>
        <dbReference type="Proteomes" id="UP001152795"/>
    </source>
</evidence>
<dbReference type="AlphaFoldDB" id="A0A7D9JF40"/>
<comment type="caution">
    <text evidence="1">The sequence shown here is derived from an EMBL/GenBank/DDBJ whole genome shotgun (WGS) entry which is preliminary data.</text>
</comment>
<keyword evidence="2" id="KW-1185">Reference proteome</keyword>
<gene>
    <name evidence="1" type="ORF">PACLA_8A054739</name>
</gene>
<name>A0A7D9JF40_PARCT</name>
<proteinExistence type="predicted"/>